<evidence type="ECO:0000259" key="4">
    <source>
        <dbReference type="Pfam" id="PF25917"/>
    </source>
</evidence>
<feature type="domain" description="CusB-like beta-barrel" evidence="5">
    <location>
        <begin position="198"/>
        <end position="270"/>
    </location>
</feature>
<dbReference type="PANTHER" id="PTHR30469">
    <property type="entry name" value="MULTIDRUG RESISTANCE PROTEIN MDTA"/>
    <property type="match status" value="1"/>
</dbReference>
<dbReference type="Pfam" id="PF25954">
    <property type="entry name" value="Beta-barrel_RND_2"/>
    <property type="match status" value="1"/>
</dbReference>
<dbReference type="InterPro" id="IPR006143">
    <property type="entry name" value="RND_pump_MFP"/>
</dbReference>
<organism evidence="7 8">
    <name type="scientific">Parashewanella curva</name>
    <dbReference type="NCBI Taxonomy" id="2338552"/>
    <lineage>
        <taxon>Bacteria</taxon>
        <taxon>Pseudomonadati</taxon>
        <taxon>Pseudomonadota</taxon>
        <taxon>Gammaproteobacteria</taxon>
        <taxon>Alteromonadales</taxon>
        <taxon>Shewanellaceae</taxon>
        <taxon>Parashewanella</taxon>
    </lineage>
</organism>
<keyword evidence="8" id="KW-1185">Reference proteome</keyword>
<dbReference type="Pfam" id="PF25917">
    <property type="entry name" value="BSH_RND"/>
    <property type="match status" value="1"/>
</dbReference>
<dbReference type="InterPro" id="IPR058637">
    <property type="entry name" value="YknX-like_C"/>
</dbReference>
<dbReference type="OrthoDB" id="9806939at2"/>
<comment type="caution">
    <text evidence="7">The sequence shown here is derived from an EMBL/GenBank/DDBJ whole genome shotgun (WGS) entry which is preliminary data.</text>
</comment>
<sequence>MKKFFLVSLVIALCVLGYYFLNPESQSPQHKRPSNIITPVVVTKVETKKLTDELEALGNIKANESIDLTSKVSELVTHLYFDDGAMVRKGQLLVQLRDASQQAALRQAKVALANDERDLRRIVQLVKDKSIAETEKDQAQTQIDTAKAQVKSAIADVRDRKIVAPFSGRLGLRQVSVGALVTPSTVITTLDDLSTVKLDFSVPERYLQTLQVGKEVEAKAIAYPDETFKGKVKSIDSRIDPETRAVVIRAVLKNPQMKLLPGMLMTVNLIKDHKTSLVLPEDAIIPRQNRQYVYVVDDKNKVVQKQVTVGIRKFGIVEITSGLKEGESVITRGQLKVRPGSTVQPHTQENFTFKKNAQGEDA</sequence>
<dbReference type="GO" id="GO:1990281">
    <property type="term" value="C:efflux pump complex"/>
    <property type="evidence" value="ECO:0007669"/>
    <property type="project" value="TreeGrafter"/>
</dbReference>
<dbReference type="InterPro" id="IPR058792">
    <property type="entry name" value="Beta-barrel_RND_2"/>
</dbReference>
<evidence type="ECO:0000259" key="3">
    <source>
        <dbReference type="Pfam" id="PF25876"/>
    </source>
</evidence>
<dbReference type="Gene3D" id="2.40.420.20">
    <property type="match status" value="1"/>
</dbReference>
<dbReference type="GO" id="GO:0015562">
    <property type="term" value="F:efflux transmembrane transporter activity"/>
    <property type="evidence" value="ECO:0007669"/>
    <property type="project" value="TreeGrafter"/>
</dbReference>
<dbReference type="Gene3D" id="2.40.30.170">
    <property type="match status" value="1"/>
</dbReference>
<dbReference type="Gene3D" id="2.40.50.100">
    <property type="match status" value="1"/>
</dbReference>
<dbReference type="Pfam" id="PF25989">
    <property type="entry name" value="YknX_C"/>
    <property type="match status" value="1"/>
</dbReference>
<evidence type="ECO:0000259" key="6">
    <source>
        <dbReference type="Pfam" id="PF25989"/>
    </source>
</evidence>
<dbReference type="Proteomes" id="UP000281474">
    <property type="component" value="Unassembled WGS sequence"/>
</dbReference>
<evidence type="ECO:0000256" key="1">
    <source>
        <dbReference type="ARBA" id="ARBA00009477"/>
    </source>
</evidence>
<dbReference type="FunFam" id="2.40.30.170:FF:000010">
    <property type="entry name" value="Efflux RND transporter periplasmic adaptor subunit"/>
    <property type="match status" value="1"/>
</dbReference>
<name>A0A3L8Q3D9_9GAMM</name>
<evidence type="ECO:0000313" key="8">
    <source>
        <dbReference type="Proteomes" id="UP000281474"/>
    </source>
</evidence>
<feature type="domain" description="YknX-like C-terminal permuted SH3-like" evidence="6">
    <location>
        <begin position="277"/>
        <end position="344"/>
    </location>
</feature>
<dbReference type="InterPro" id="IPR058624">
    <property type="entry name" value="MdtA-like_HH"/>
</dbReference>
<evidence type="ECO:0000313" key="7">
    <source>
        <dbReference type="EMBL" id="RLV61729.1"/>
    </source>
</evidence>
<reference evidence="7 8" key="1">
    <citation type="submission" date="2018-09" db="EMBL/GenBank/DDBJ databases">
        <title>Phylogeny of the Shewanellaceae, and recommendation for two new genera, Pseudoshewanella and Parashewanella.</title>
        <authorList>
            <person name="Wang G."/>
        </authorList>
    </citation>
    <scope>NUCLEOTIDE SEQUENCE [LARGE SCALE GENOMIC DNA]</scope>
    <source>
        <strain evidence="7 8">C51</strain>
    </source>
</reference>
<feature type="domain" description="Multidrug resistance protein MdtA-like alpha-helical hairpin" evidence="3">
    <location>
        <begin position="99"/>
        <end position="158"/>
    </location>
</feature>
<dbReference type="RefSeq" id="WP_121837128.1">
    <property type="nucleotide sequence ID" value="NZ_ML014753.1"/>
</dbReference>
<dbReference type="Gene3D" id="1.10.287.470">
    <property type="entry name" value="Helix hairpin bin"/>
    <property type="match status" value="1"/>
</dbReference>
<dbReference type="NCBIfam" id="TIGR01730">
    <property type="entry name" value="RND_mfp"/>
    <property type="match status" value="1"/>
</dbReference>
<dbReference type="PANTHER" id="PTHR30469:SF16">
    <property type="entry name" value="HAE1 FAMILY EFFLUX PUMP MFP COMPONENT"/>
    <property type="match status" value="1"/>
</dbReference>
<dbReference type="Pfam" id="PF25876">
    <property type="entry name" value="HH_MFP_RND"/>
    <property type="match status" value="1"/>
</dbReference>
<accession>A0A3L8Q3D9</accession>
<dbReference type="EMBL" id="QZEI01000001">
    <property type="protein sequence ID" value="RLV61729.1"/>
    <property type="molecule type" value="Genomic_DNA"/>
</dbReference>
<gene>
    <name evidence="7" type="ORF">D5018_01060</name>
</gene>
<comment type="similarity">
    <text evidence="1">Belongs to the membrane fusion protein (MFP) (TC 8.A.1) family.</text>
</comment>
<feature type="domain" description="Multidrug resistance protein MdtA-like barrel-sandwich hybrid" evidence="4">
    <location>
        <begin position="65"/>
        <end position="183"/>
    </location>
</feature>
<keyword evidence="2" id="KW-0175">Coiled coil</keyword>
<dbReference type="InterPro" id="IPR058625">
    <property type="entry name" value="MdtA-like_BSH"/>
</dbReference>
<dbReference type="SUPFAM" id="SSF111369">
    <property type="entry name" value="HlyD-like secretion proteins"/>
    <property type="match status" value="1"/>
</dbReference>
<dbReference type="AlphaFoldDB" id="A0A3L8Q3D9"/>
<evidence type="ECO:0000256" key="2">
    <source>
        <dbReference type="SAM" id="Coils"/>
    </source>
</evidence>
<protein>
    <submittedName>
        <fullName evidence="7">Efflux RND transporter periplasmic adaptor subunit</fullName>
    </submittedName>
</protein>
<evidence type="ECO:0000259" key="5">
    <source>
        <dbReference type="Pfam" id="PF25954"/>
    </source>
</evidence>
<proteinExistence type="inferred from homology"/>
<feature type="coiled-coil region" evidence="2">
    <location>
        <begin position="122"/>
        <end position="156"/>
    </location>
</feature>